<name>A0A4R7HW23_9ACTN</name>
<proteinExistence type="predicted"/>
<keyword evidence="4" id="KW-1185">Reference proteome</keyword>
<evidence type="ECO:0000256" key="2">
    <source>
        <dbReference type="SAM" id="SignalP"/>
    </source>
</evidence>
<keyword evidence="2" id="KW-0732">Signal</keyword>
<dbReference type="AlphaFoldDB" id="A0A4R7HW23"/>
<dbReference type="PROSITE" id="PS51257">
    <property type="entry name" value="PROKAR_LIPOPROTEIN"/>
    <property type="match status" value="1"/>
</dbReference>
<gene>
    <name evidence="3" type="ORF">BDK89_0264</name>
</gene>
<dbReference type="EMBL" id="SOAU01000001">
    <property type="protein sequence ID" value="TDT14709.1"/>
    <property type="molecule type" value="Genomic_DNA"/>
</dbReference>
<feature type="region of interest" description="Disordered" evidence="1">
    <location>
        <begin position="19"/>
        <end position="48"/>
    </location>
</feature>
<sequence>MTRIISAIAAGLLFIGTAGCGTDDDADRDPVVDTTDAPSDVPTDAVDPAGAACPVGDADCYETGAETPADPPADPAGDATGAIALLA</sequence>
<feature type="region of interest" description="Disordered" evidence="1">
    <location>
        <begin position="61"/>
        <end position="81"/>
    </location>
</feature>
<evidence type="ECO:0000313" key="4">
    <source>
        <dbReference type="Proteomes" id="UP000294558"/>
    </source>
</evidence>
<feature type="signal peptide" evidence="2">
    <location>
        <begin position="1"/>
        <end position="20"/>
    </location>
</feature>
<feature type="chain" id="PRO_5038983182" evidence="2">
    <location>
        <begin position="21"/>
        <end position="87"/>
    </location>
</feature>
<evidence type="ECO:0000313" key="3">
    <source>
        <dbReference type="EMBL" id="TDT14709.1"/>
    </source>
</evidence>
<organism evidence="3 4">
    <name type="scientific">Ilumatobacter fluminis</name>
    <dbReference type="NCBI Taxonomy" id="467091"/>
    <lineage>
        <taxon>Bacteria</taxon>
        <taxon>Bacillati</taxon>
        <taxon>Actinomycetota</taxon>
        <taxon>Acidimicrobiia</taxon>
        <taxon>Acidimicrobiales</taxon>
        <taxon>Ilumatobacteraceae</taxon>
        <taxon>Ilumatobacter</taxon>
    </lineage>
</organism>
<dbReference type="Proteomes" id="UP000294558">
    <property type="component" value="Unassembled WGS sequence"/>
</dbReference>
<reference evidence="3 4" key="1">
    <citation type="submission" date="2019-03" db="EMBL/GenBank/DDBJ databases">
        <title>Sequencing the genomes of 1000 actinobacteria strains.</title>
        <authorList>
            <person name="Klenk H.-P."/>
        </authorList>
    </citation>
    <scope>NUCLEOTIDE SEQUENCE [LARGE SCALE GENOMIC DNA]</scope>
    <source>
        <strain evidence="3 4">DSM 18936</strain>
    </source>
</reference>
<comment type="caution">
    <text evidence="3">The sequence shown here is derived from an EMBL/GenBank/DDBJ whole genome shotgun (WGS) entry which is preliminary data.</text>
</comment>
<accession>A0A4R7HW23</accession>
<evidence type="ECO:0000256" key="1">
    <source>
        <dbReference type="SAM" id="MobiDB-lite"/>
    </source>
</evidence>
<dbReference type="RefSeq" id="WP_133867233.1">
    <property type="nucleotide sequence ID" value="NZ_SOAU01000001.1"/>
</dbReference>
<protein>
    <submittedName>
        <fullName evidence="3">Uncharacterized protein</fullName>
    </submittedName>
</protein>